<dbReference type="Proteomes" id="UP001431019">
    <property type="component" value="Unassembled WGS sequence"/>
</dbReference>
<name>A0ABS8JZ74_9BURK</name>
<feature type="region of interest" description="Disordered" evidence="1">
    <location>
        <begin position="1"/>
        <end position="35"/>
    </location>
</feature>
<dbReference type="EMBL" id="JAJITD010000011">
    <property type="protein sequence ID" value="MCC8395212.1"/>
    <property type="molecule type" value="Genomic_DNA"/>
</dbReference>
<evidence type="ECO:0000313" key="3">
    <source>
        <dbReference type="EMBL" id="MCC8395212.1"/>
    </source>
</evidence>
<sequence length="226" mass="23577">MATDLDDIELRRSTAQSPDFDTDLHGSRTTRPAPPRFGRLAVGIAAATALTFGVIGTVAYSVWFNHDQQTYADAIASARAALGSSTAGQVRAATPPAVAAAPYNPPDRLADNTAGPAATTAYSLATNPAPADTPNGLDLYPPSPLGPPAANAANAANAVTPAVAPPQRPGNARPAKDARLAQERRAAPSNAKHSTNLFARVGQFLHRASYRQQHSGRQEQDIYSHP</sequence>
<organism evidence="3 4">
    <name type="scientific">Paraburkholderia sejongensis</name>
    <dbReference type="NCBI Taxonomy" id="2886946"/>
    <lineage>
        <taxon>Bacteria</taxon>
        <taxon>Pseudomonadati</taxon>
        <taxon>Pseudomonadota</taxon>
        <taxon>Betaproteobacteria</taxon>
        <taxon>Burkholderiales</taxon>
        <taxon>Burkholderiaceae</taxon>
        <taxon>Paraburkholderia</taxon>
    </lineage>
</organism>
<keyword evidence="4" id="KW-1185">Reference proteome</keyword>
<keyword evidence="2" id="KW-0472">Membrane</keyword>
<feature type="compositionally biased region" description="Low complexity" evidence="1">
    <location>
        <begin position="92"/>
        <end position="102"/>
    </location>
</feature>
<evidence type="ECO:0000313" key="4">
    <source>
        <dbReference type="Proteomes" id="UP001431019"/>
    </source>
</evidence>
<feature type="compositionally biased region" description="Low complexity" evidence="1">
    <location>
        <begin position="148"/>
        <end position="162"/>
    </location>
</feature>
<feature type="region of interest" description="Disordered" evidence="1">
    <location>
        <begin position="88"/>
        <end position="194"/>
    </location>
</feature>
<accession>A0ABS8JZ74</accession>
<feature type="compositionally biased region" description="Basic and acidic residues" evidence="1">
    <location>
        <begin position="174"/>
        <end position="186"/>
    </location>
</feature>
<comment type="caution">
    <text evidence="3">The sequence shown here is derived from an EMBL/GenBank/DDBJ whole genome shotgun (WGS) entry which is preliminary data.</text>
</comment>
<proteinExistence type="predicted"/>
<evidence type="ECO:0000256" key="1">
    <source>
        <dbReference type="SAM" id="MobiDB-lite"/>
    </source>
</evidence>
<evidence type="ECO:0000256" key="2">
    <source>
        <dbReference type="SAM" id="Phobius"/>
    </source>
</evidence>
<reference evidence="3 4" key="1">
    <citation type="submission" date="2021-11" db="EMBL/GenBank/DDBJ databases">
        <authorList>
            <person name="Oh E.-T."/>
            <person name="Kim S.-B."/>
        </authorList>
    </citation>
    <scope>NUCLEOTIDE SEQUENCE [LARGE SCALE GENOMIC DNA]</scope>
    <source>
        <strain evidence="3 4">MMS20-SJTR3</strain>
    </source>
</reference>
<gene>
    <name evidence="3" type="ORF">LJ656_21730</name>
</gene>
<keyword evidence="2" id="KW-1133">Transmembrane helix</keyword>
<keyword evidence="2" id="KW-0812">Transmembrane</keyword>
<dbReference type="RefSeq" id="WP_230511432.1">
    <property type="nucleotide sequence ID" value="NZ_JAJITD010000011.1"/>
</dbReference>
<feature type="transmembrane region" description="Helical" evidence="2">
    <location>
        <begin position="40"/>
        <end position="63"/>
    </location>
</feature>
<protein>
    <submittedName>
        <fullName evidence="3">Uncharacterized protein</fullName>
    </submittedName>
</protein>